<feature type="compositionally biased region" description="Basic and acidic residues" evidence="1">
    <location>
        <begin position="32"/>
        <end position="44"/>
    </location>
</feature>
<feature type="compositionally biased region" description="Low complexity" evidence="1">
    <location>
        <begin position="1"/>
        <end position="10"/>
    </location>
</feature>
<evidence type="ECO:0000256" key="1">
    <source>
        <dbReference type="SAM" id="MobiDB-lite"/>
    </source>
</evidence>
<evidence type="ECO:0000313" key="3">
    <source>
        <dbReference type="Proteomes" id="UP000516373"/>
    </source>
</evidence>
<name>A0A7G1NPQ5_9ACTN</name>
<protein>
    <submittedName>
        <fullName evidence="2">Uncharacterized protein</fullName>
    </submittedName>
</protein>
<dbReference type="KEGG" id="stui:GCM10017668_63840"/>
<dbReference type="EMBL" id="AP023439">
    <property type="protein sequence ID" value="BCL24541.1"/>
    <property type="molecule type" value="Genomic_DNA"/>
</dbReference>
<evidence type="ECO:0000313" key="2">
    <source>
        <dbReference type="EMBL" id="BCL24541.1"/>
    </source>
</evidence>
<sequence>MGECAAGAPRRGARGHWCSAPGGGRLHGGTKAPDRVSAGHDRLPEQASGHRHHTPRGVGRRGTPPAPQAGAWDRGAHRTAGPGGTPRPEGTMRPDGAHWIRTRARTGHRAGGRYADAQEGAGGMGEPEFRATGVRIGKRLRSLTRAGQVRISDGRLELLTSYGSEIDSAPVQAVRASKPWFGPDDRATADLNGKRYLLTLGDHDPAPGEPGPPAARRFIEAVRRAAGRDG</sequence>
<proteinExistence type="predicted"/>
<organism evidence="2 3">
    <name type="scientific">Streptomyces tuirus</name>
    <dbReference type="NCBI Taxonomy" id="68278"/>
    <lineage>
        <taxon>Bacteria</taxon>
        <taxon>Bacillati</taxon>
        <taxon>Actinomycetota</taxon>
        <taxon>Actinomycetes</taxon>
        <taxon>Kitasatosporales</taxon>
        <taxon>Streptomycetaceae</taxon>
        <taxon>Streptomyces</taxon>
    </lineage>
</organism>
<feature type="region of interest" description="Disordered" evidence="1">
    <location>
        <begin position="1"/>
        <end position="130"/>
    </location>
</feature>
<dbReference type="Proteomes" id="UP000516373">
    <property type="component" value="Chromosome"/>
</dbReference>
<reference evidence="2 3" key="1">
    <citation type="journal article" date="2014" name="Int. J. Syst. Evol. Microbiol.">
        <title>Complete genome sequence of Corynebacterium casei LMG S-19264T (=DSM 44701T), isolated from a smear-ripened cheese.</title>
        <authorList>
            <consortium name="US DOE Joint Genome Institute (JGI-PGF)"/>
            <person name="Walter F."/>
            <person name="Albersmeier A."/>
            <person name="Kalinowski J."/>
            <person name="Ruckert C."/>
        </authorList>
    </citation>
    <scope>NUCLEOTIDE SEQUENCE [LARGE SCALE GENOMIC DNA]</scope>
    <source>
        <strain evidence="2 3">JCM 4255</strain>
    </source>
</reference>
<gene>
    <name evidence="2" type="ORF">GCM10017668_63840</name>
</gene>
<feature type="compositionally biased region" description="Basic residues" evidence="1">
    <location>
        <begin position="100"/>
        <end position="111"/>
    </location>
</feature>
<feature type="compositionally biased region" description="Basic residues" evidence="1">
    <location>
        <begin position="49"/>
        <end position="59"/>
    </location>
</feature>
<accession>A0A7G1NPQ5</accession>
<dbReference type="AlphaFoldDB" id="A0A7G1NPQ5"/>